<organism evidence="1 2">
    <name type="scientific">Clostridium botulinum (strain Kyoto / Type A2)</name>
    <dbReference type="NCBI Taxonomy" id="536232"/>
    <lineage>
        <taxon>Bacteria</taxon>
        <taxon>Bacillati</taxon>
        <taxon>Bacillota</taxon>
        <taxon>Clostridia</taxon>
        <taxon>Eubacteriales</taxon>
        <taxon>Clostridiaceae</taxon>
        <taxon>Clostridium</taxon>
    </lineage>
</organism>
<evidence type="ECO:0000313" key="1">
    <source>
        <dbReference type="EMBL" id="ACO87171.1"/>
    </source>
</evidence>
<protein>
    <submittedName>
        <fullName evidence="1">Na+ driven multidrug efflux pump</fullName>
    </submittedName>
</protein>
<dbReference type="Proteomes" id="UP000001374">
    <property type="component" value="Chromosome"/>
</dbReference>
<dbReference type="KEGG" id="cby:CLM_0845"/>
<dbReference type="EMBL" id="CP001581">
    <property type="protein sequence ID" value="ACO87171.1"/>
    <property type="molecule type" value="Genomic_DNA"/>
</dbReference>
<reference evidence="1 2" key="1">
    <citation type="submission" date="2008-10" db="EMBL/GenBank/DDBJ databases">
        <title>Genome sequence of Clostridium botulinum A2 Kyoto.</title>
        <authorList>
            <person name="Shrivastava S."/>
            <person name="Brinkac L.M."/>
            <person name="Brown J.L."/>
            <person name="Bruce D."/>
            <person name="Detter C.C."/>
            <person name="Johnson E.A."/>
            <person name="Munk C.A."/>
            <person name="Smith L.A."/>
            <person name="Smith T.J."/>
            <person name="Sutton G."/>
            <person name="Brettin T.S."/>
        </authorList>
    </citation>
    <scope>NUCLEOTIDE SEQUENCE [LARGE SCALE GENOMIC DNA]</scope>
    <source>
        <strain evidence="2">Kyoto / Type A2</strain>
    </source>
</reference>
<dbReference type="HOGENOM" id="CLU_3214322_0_0_9"/>
<name>C1FTZ1_CLOBJ</name>
<evidence type="ECO:0000313" key="2">
    <source>
        <dbReference type="Proteomes" id="UP000001374"/>
    </source>
</evidence>
<dbReference type="AlphaFoldDB" id="C1FTZ1"/>
<gene>
    <name evidence="1" type="ordered locus">CLM_0845</name>
</gene>
<accession>C1FTZ1</accession>
<proteinExistence type="predicted"/>
<sequence>MLQLPQLLTSLSITLINMQAKEYGDSLIAGMGYDTIHRIVSKRG</sequence>